<dbReference type="SUPFAM" id="SSF55961">
    <property type="entry name" value="Bet v1-like"/>
    <property type="match status" value="1"/>
</dbReference>
<dbReference type="PANTHER" id="PTHR33824">
    <property type="entry name" value="POLYKETIDE CYCLASE/DEHYDRASE AND LIPID TRANSPORT SUPERFAMILY PROTEIN"/>
    <property type="match status" value="1"/>
</dbReference>
<protein>
    <recommendedName>
        <fullName evidence="2">Coenzyme Q-binding protein COQ10 START domain-containing protein</fullName>
    </recommendedName>
</protein>
<dbReference type="EMBL" id="BAABHF010000019">
    <property type="protein sequence ID" value="GAA4492743.1"/>
    <property type="molecule type" value="Genomic_DNA"/>
</dbReference>
<gene>
    <name evidence="3" type="ORF">GCM10023191_029090</name>
</gene>
<accession>A0ABP8PVP8</accession>
<proteinExistence type="predicted"/>
<comment type="caution">
    <text evidence="3">The sequence shown here is derived from an EMBL/GenBank/DDBJ whole genome shotgun (WGS) entry which is preliminary data.</text>
</comment>
<dbReference type="Proteomes" id="UP001500503">
    <property type="component" value="Unassembled WGS sequence"/>
</dbReference>
<evidence type="ECO:0000313" key="3">
    <source>
        <dbReference type="EMBL" id="GAA4492743.1"/>
    </source>
</evidence>
<dbReference type="InterPro" id="IPR047137">
    <property type="entry name" value="ORF3"/>
</dbReference>
<evidence type="ECO:0000256" key="1">
    <source>
        <dbReference type="SAM" id="Phobius"/>
    </source>
</evidence>
<keyword evidence="1" id="KW-0812">Transmembrane</keyword>
<reference evidence="4" key="1">
    <citation type="journal article" date="2019" name="Int. J. Syst. Evol. Microbiol.">
        <title>The Global Catalogue of Microorganisms (GCM) 10K type strain sequencing project: providing services to taxonomists for standard genome sequencing and annotation.</title>
        <authorList>
            <consortium name="The Broad Institute Genomics Platform"/>
            <consortium name="The Broad Institute Genome Sequencing Center for Infectious Disease"/>
            <person name="Wu L."/>
            <person name="Ma J."/>
        </authorList>
    </citation>
    <scope>NUCLEOTIDE SEQUENCE [LARGE SCALE GENOMIC DNA]</scope>
    <source>
        <strain evidence="4">JCM 17933</strain>
    </source>
</reference>
<dbReference type="RefSeq" id="WP_345463122.1">
    <property type="nucleotide sequence ID" value="NZ_BAABHF010000019.1"/>
</dbReference>
<keyword evidence="1" id="KW-0472">Membrane</keyword>
<dbReference type="CDD" id="cd07817">
    <property type="entry name" value="SRPBCC_8"/>
    <property type="match status" value="1"/>
</dbReference>
<dbReference type="InterPro" id="IPR005031">
    <property type="entry name" value="COQ10_START"/>
</dbReference>
<keyword evidence="1" id="KW-1133">Transmembrane helix</keyword>
<dbReference type="InterPro" id="IPR023393">
    <property type="entry name" value="START-like_dom_sf"/>
</dbReference>
<sequence>MNDGRQRKTDRPARALGWAGVGLGAAQLAVPNAVRRITGVDDSASAHLLVPLAGVRELCQAAVLLGSRVPGPWVWTRVAGDAADLAVLGLAAARRRGVRRRRAAVATAAVAGIAAVDLATALRRGRRPWDRELTLHAAITVRRPREEVYRFWRDLANLPRFTSRLESVTVIDDRHSRWAVRGPSGRTVEWDAEIVEDRPGEVIAWCSSRGTVVTNSGEVRFADAPGLQGTEVRVRLLYELPYGAAGAALAHPERQVREDLRRFKQIMETGEVLRAEGGPEGVRAMPRLRRRPAQPVTTGGTP</sequence>
<feature type="domain" description="Coenzyme Q-binding protein COQ10 START" evidence="2">
    <location>
        <begin position="142"/>
        <end position="245"/>
    </location>
</feature>
<feature type="transmembrane region" description="Helical" evidence="1">
    <location>
        <begin position="103"/>
        <end position="122"/>
    </location>
</feature>
<evidence type="ECO:0000313" key="4">
    <source>
        <dbReference type="Proteomes" id="UP001500503"/>
    </source>
</evidence>
<dbReference type="Gene3D" id="3.30.530.20">
    <property type="match status" value="1"/>
</dbReference>
<evidence type="ECO:0000259" key="2">
    <source>
        <dbReference type="Pfam" id="PF03364"/>
    </source>
</evidence>
<dbReference type="Pfam" id="PF03364">
    <property type="entry name" value="Polyketide_cyc"/>
    <property type="match status" value="1"/>
</dbReference>
<keyword evidence="4" id="KW-1185">Reference proteome</keyword>
<dbReference type="PANTHER" id="PTHR33824:SF7">
    <property type="entry name" value="POLYKETIDE CYCLASE_DEHYDRASE AND LIPID TRANSPORT SUPERFAMILY PROTEIN"/>
    <property type="match status" value="1"/>
</dbReference>
<name>A0ABP8PVP8_9ACTN</name>
<organism evidence="3 4">
    <name type="scientific">Actinoallomurus oryzae</name>
    <dbReference type="NCBI Taxonomy" id="502180"/>
    <lineage>
        <taxon>Bacteria</taxon>
        <taxon>Bacillati</taxon>
        <taxon>Actinomycetota</taxon>
        <taxon>Actinomycetes</taxon>
        <taxon>Streptosporangiales</taxon>
        <taxon>Thermomonosporaceae</taxon>
        <taxon>Actinoallomurus</taxon>
    </lineage>
</organism>